<dbReference type="SUPFAM" id="SSF52172">
    <property type="entry name" value="CheY-like"/>
    <property type="match status" value="2"/>
</dbReference>
<dbReference type="RefSeq" id="WP_190578774.1">
    <property type="nucleotide sequence ID" value="NZ_CAWPQU010000015.1"/>
</dbReference>
<dbReference type="InterPro" id="IPR000700">
    <property type="entry name" value="PAS-assoc_C"/>
</dbReference>
<feature type="domain" description="Phytochrome chromophore attachment site" evidence="10">
    <location>
        <begin position="165"/>
        <end position="317"/>
    </location>
</feature>
<dbReference type="SMART" id="SM00448">
    <property type="entry name" value="REC"/>
    <property type="match status" value="2"/>
</dbReference>
<evidence type="ECO:0000259" key="10">
    <source>
        <dbReference type="PROSITE" id="PS50046"/>
    </source>
</evidence>
<dbReference type="CDD" id="cd17546">
    <property type="entry name" value="REC_hyHK_CKI1_RcsC-like"/>
    <property type="match status" value="1"/>
</dbReference>
<dbReference type="InterPro" id="IPR005467">
    <property type="entry name" value="His_kinase_dom"/>
</dbReference>
<dbReference type="SMART" id="SM00091">
    <property type="entry name" value="PAS"/>
    <property type="match status" value="2"/>
</dbReference>
<feature type="domain" description="Response regulatory" evidence="12">
    <location>
        <begin position="1499"/>
        <end position="1620"/>
    </location>
</feature>
<comment type="caution">
    <text evidence="15">The sequence shown here is derived from an EMBL/GenBank/DDBJ whole genome shotgun (WGS) entry which is preliminary data.</text>
</comment>
<dbReference type="InterPro" id="IPR036890">
    <property type="entry name" value="HATPase_C_sf"/>
</dbReference>
<dbReference type="SMART" id="SM00387">
    <property type="entry name" value="HATPase_c"/>
    <property type="match status" value="1"/>
</dbReference>
<reference evidence="15 16" key="1">
    <citation type="journal article" date="2020" name="ISME J.">
        <title>Comparative genomics reveals insights into cyanobacterial evolution and habitat adaptation.</title>
        <authorList>
            <person name="Chen M.Y."/>
            <person name="Teng W.K."/>
            <person name="Zhao L."/>
            <person name="Hu C.X."/>
            <person name="Zhou Y.K."/>
            <person name="Han B.P."/>
            <person name="Song L.R."/>
            <person name="Shu W.S."/>
        </authorList>
    </citation>
    <scope>NUCLEOTIDE SEQUENCE [LARGE SCALE GENOMIC DNA]</scope>
    <source>
        <strain evidence="15 16">FACHB-1050</strain>
    </source>
</reference>
<dbReference type="InterPro" id="IPR036097">
    <property type="entry name" value="HisK_dim/P_sf"/>
</dbReference>
<dbReference type="CDD" id="cd00130">
    <property type="entry name" value="PAS"/>
    <property type="match status" value="2"/>
</dbReference>
<dbReference type="Proteomes" id="UP000618445">
    <property type="component" value="Unassembled WGS sequence"/>
</dbReference>
<evidence type="ECO:0000256" key="9">
    <source>
        <dbReference type="SAM" id="Coils"/>
    </source>
</evidence>
<feature type="modified residue" description="4-aspartylphosphate" evidence="8">
    <location>
        <position position="1552"/>
    </location>
</feature>
<dbReference type="CDD" id="cd16922">
    <property type="entry name" value="HATPase_EvgS-ArcB-TorS-like"/>
    <property type="match status" value="1"/>
</dbReference>
<evidence type="ECO:0000256" key="6">
    <source>
        <dbReference type="ARBA" id="ARBA00022777"/>
    </source>
</evidence>
<dbReference type="PROSITE" id="PS50110">
    <property type="entry name" value="RESPONSE_REGULATORY"/>
    <property type="match status" value="2"/>
</dbReference>
<dbReference type="PANTHER" id="PTHR45339:SF1">
    <property type="entry name" value="HYBRID SIGNAL TRANSDUCTION HISTIDINE KINASE J"/>
    <property type="match status" value="1"/>
</dbReference>
<dbReference type="PROSITE" id="PS50113">
    <property type="entry name" value="PAC"/>
    <property type="match status" value="3"/>
</dbReference>
<dbReference type="InterPro" id="IPR016132">
    <property type="entry name" value="Phyto_chromo_attachment"/>
</dbReference>
<dbReference type="PROSITE" id="PS50109">
    <property type="entry name" value="HIS_KIN"/>
    <property type="match status" value="1"/>
</dbReference>
<dbReference type="InterPro" id="IPR004358">
    <property type="entry name" value="Sig_transdc_His_kin-like_C"/>
</dbReference>
<dbReference type="SMART" id="SM00086">
    <property type="entry name" value="PAC"/>
    <property type="match status" value="3"/>
</dbReference>
<keyword evidence="5" id="KW-0808">Transferase</keyword>
<keyword evidence="6" id="KW-0418">Kinase</keyword>
<dbReference type="Pfam" id="PF00512">
    <property type="entry name" value="HisKA"/>
    <property type="match status" value="1"/>
</dbReference>
<dbReference type="Gene3D" id="3.30.565.10">
    <property type="entry name" value="Histidine kinase-like ATPase, C-terminal domain"/>
    <property type="match status" value="1"/>
</dbReference>
<gene>
    <name evidence="15" type="ORF">H6G05_14090</name>
</gene>
<dbReference type="Pfam" id="PF00072">
    <property type="entry name" value="Response_reg"/>
    <property type="match status" value="2"/>
</dbReference>
<dbReference type="Pfam" id="PF08447">
    <property type="entry name" value="PAS_3"/>
    <property type="match status" value="2"/>
</dbReference>
<feature type="modified residue" description="4-aspartylphosphate" evidence="8">
    <location>
        <position position="58"/>
    </location>
</feature>
<dbReference type="SUPFAM" id="SSF55781">
    <property type="entry name" value="GAF domain-like"/>
    <property type="match status" value="3"/>
</dbReference>
<dbReference type="EC" id="2.7.13.3" evidence="3"/>
<dbReference type="PROSITE" id="PS50112">
    <property type="entry name" value="PAS"/>
    <property type="match status" value="2"/>
</dbReference>
<dbReference type="InterPro" id="IPR003018">
    <property type="entry name" value="GAF"/>
</dbReference>
<dbReference type="CDD" id="cd00082">
    <property type="entry name" value="HisKA"/>
    <property type="match status" value="1"/>
</dbReference>
<evidence type="ECO:0000313" key="16">
    <source>
        <dbReference type="Proteomes" id="UP000618445"/>
    </source>
</evidence>
<dbReference type="Gene3D" id="3.30.450.40">
    <property type="match status" value="3"/>
</dbReference>
<dbReference type="InterPro" id="IPR001789">
    <property type="entry name" value="Sig_transdc_resp-reg_receiver"/>
</dbReference>
<feature type="domain" description="PAS" evidence="13">
    <location>
        <begin position="910"/>
        <end position="947"/>
    </location>
</feature>
<dbReference type="Pfam" id="PF01590">
    <property type="entry name" value="GAF"/>
    <property type="match status" value="3"/>
</dbReference>
<feature type="domain" description="Histidine kinase" evidence="11">
    <location>
        <begin position="1229"/>
        <end position="1470"/>
    </location>
</feature>
<dbReference type="InterPro" id="IPR003661">
    <property type="entry name" value="HisK_dim/P_dom"/>
</dbReference>
<keyword evidence="16" id="KW-1185">Reference proteome</keyword>
<dbReference type="InterPro" id="IPR011006">
    <property type="entry name" value="CheY-like_superfamily"/>
</dbReference>
<feature type="domain" description="PAC" evidence="14">
    <location>
        <begin position="554"/>
        <end position="605"/>
    </location>
</feature>
<evidence type="ECO:0000256" key="4">
    <source>
        <dbReference type="ARBA" id="ARBA00022553"/>
    </source>
</evidence>
<evidence type="ECO:0000259" key="13">
    <source>
        <dbReference type="PROSITE" id="PS50112"/>
    </source>
</evidence>
<dbReference type="Gene3D" id="3.40.50.2300">
    <property type="match status" value="2"/>
</dbReference>
<feature type="domain" description="Response regulatory" evidence="12">
    <location>
        <begin position="6"/>
        <end position="133"/>
    </location>
</feature>
<feature type="domain" description="PAC" evidence="14">
    <location>
        <begin position="852"/>
        <end position="904"/>
    </location>
</feature>
<protein>
    <recommendedName>
        <fullName evidence="3">histidine kinase</fullName>
        <ecNumber evidence="3">2.7.13.3</ecNumber>
    </recommendedName>
</protein>
<evidence type="ECO:0000256" key="8">
    <source>
        <dbReference type="PROSITE-ProRule" id="PRU00169"/>
    </source>
</evidence>
<dbReference type="PROSITE" id="PS50046">
    <property type="entry name" value="PHYTOCHROME_2"/>
    <property type="match status" value="2"/>
</dbReference>
<dbReference type="SUPFAM" id="SSF55785">
    <property type="entry name" value="PYP-like sensor domain (PAS domain)"/>
    <property type="match status" value="4"/>
</dbReference>
<accession>A0ABR8CE43</accession>
<dbReference type="CDD" id="cd00156">
    <property type="entry name" value="REC"/>
    <property type="match status" value="1"/>
</dbReference>
<dbReference type="InterPro" id="IPR035965">
    <property type="entry name" value="PAS-like_dom_sf"/>
</dbReference>
<evidence type="ECO:0000256" key="7">
    <source>
        <dbReference type="ARBA" id="ARBA00023012"/>
    </source>
</evidence>
<dbReference type="InterPro" id="IPR003594">
    <property type="entry name" value="HATPase_dom"/>
</dbReference>
<keyword evidence="4 8" id="KW-0597">Phosphoprotein</keyword>
<dbReference type="SMART" id="SM00065">
    <property type="entry name" value="GAF"/>
    <property type="match status" value="3"/>
</dbReference>
<sequence>MSTAKTILIVDDSESDRSLFRHYIERDPNNNYRILEAETINQGAELWRSQNPDMALVDFNLTDGNGLVFLETIREYIRGNSSEQVLDLKLPVIIVAGNEDARNATSAMRLGAYDYLVKNDITEFSLQQSIYSLLERFALIKQLEQSSRRETLVSQIALNIRQFIDLEDICQIVVQEVCKFLKVDRAVIYKFHENMERRIIAESVVPPWPSCLNFVTETCCVQPSKEQVKAYLNGQISTSSDIRSANFSECHVQMLEGFQVRANVVVPILLTQPLSNQNSNNQANNQILWGLLIVHQCSTNRDWEEEEVHLLQQVSVQLAIAIQQTEIHQNLQNLNNSLEQQVQQRTAELQSSKHKLSSIINAIPDIINLVTSDGVYLESKCPKTFHDLIPSDIDPIGKNIAEILSAESEIATNQLQAIRQAIFTRELQTIEQVYEVEDELHYEEVRVVPLHEDTAVVVIRDISDRRRAEEALRSSEEKLKKIALSSPGVIQILVQRPDGSAYFEYLSSAFEDINELKVDQTLQNPYLCFEQVHPDDIANLWEAVGLSLETLSTLRHEWRIITPSNKIKWLRSNLRPERRENGDTAWYGIVSDISDRKQTEENLKLQYQRTEILTEVTLKIRRSLQIEEILKTTVTEIQRILQASRVLIVQLEADGSGNVLQEALTEPFQSVGLHIDTPCFHDEYSESYYRDRFIKIDNTDAAHIPADHAEFFRQFDVKASILIPIIESEQLWGLLVVDQCDRPRQWTEFETELLQQLSSQLAIAITQSLLVAALQKSEEKRRLAIDLNYIGCWDFDLATGKARWNDNHFRLMGLEPDDSQSNYSIWRDRVHPDDIDWVKNAFDSALESQTKLEIEYRIVHPSGKTNWVLTKGKGIYDSSGKAIRMVGVMLDISDRKQVEIALEKELIRNKMLLDDSFDGILILDDVGNIIEGNFSFAEMIGWTLEEITSLTIYDIDLRWSREELMQGIQEFKTGKRAMFETRYRKKDGSFCNVEVSANSVKYDGNMIQFCICRDITQRKLAEQSLRESIQREQMLNQFIQTIRSSLDLDIVFSSGTSAIVNLLNLEQASIFQYMDEQGFWKYIASFRDQTEVSDSVDLEIPDQDNPFAEKLKQKEIVQINDTDTIEDPINRELAQRNSGAWLLVPIIVNEKTWGSLSLSRYQKGSLWQDDEIVLAQTISNQLAIAIQQVSLYQQLQLELAEHQQTEIALAHAKELAEAASKAKSEFLANMSHEIRTPMNGVLGMAQLLSATPLKEEQKNFVQIIMDSGDALLTVINDILDFSKIESGNLQLEQKEFNFKDTMNSVCKLLSKQAFDKNINLQCYINGNAPTTVLGDGSRLRQILINLVGNAIKFTEQGYVSVSYSCKLITANIYEFRFSITDTGIGIDSDRIDKLFRPFTQADASINRQFGGTGLGLAICKRLVELMDGTIWVESRGNVGGNPPSDWGTEYFNHNTQGSAFYFTVTLPIVEPSQTQTPVNRLGSLLPNPKKPSFEHFPINILIVEDNILNQKIVLLMLKKLGLQAKMVSNGSECLEIVCNQETNVTFDFIFMDVQMPVMDGLTATKMIRQSLSSETRPWIVALTADALPEDYNTCINVGMNDYISKPINIEQIERSLLKYVKENNVQPVI</sequence>
<dbReference type="Pfam" id="PF13426">
    <property type="entry name" value="PAS_9"/>
    <property type="match status" value="1"/>
</dbReference>
<dbReference type="SUPFAM" id="SSF47384">
    <property type="entry name" value="Homodimeric domain of signal transducing histidine kinase"/>
    <property type="match status" value="1"/>
</dbReference>
<organism evidence="15 16">
    <name type="scientific">Phormidium tenue FACHB-1050</name>
    <dbReference type="NCBI Taxonomy" id="2692857"/>
    <lineage>
        <taxon>Bacteria</taxon>
        <taxon>Bacillati</taxon>
        <taxon>Cyanobacteriota</taxon>
        <taxon>Cyanophyceae</taxon>
        <taxon>Oscillatoriophycideae</taxon>
        <taxon>Oscillatoriales</taxon>
        <taxon>Oscillatoriaceae</taxon>
        <taxon>Phormidium</taxon>
    </lineage>
</organism>
<dbReference type="PRINTS" id="PR00344">
    <property type="entry name" value="BCTRLSENSOR"/>
</dbReference>
<evidence type="ECO:0000259" key="12">
    <source>
        <dbReference type="PROSITE" id="PS50110"/>
    </source>
</evidence>
<dbReference type="SMART" id="SM00388">
    <property type="entry name" value="HisKA"/>
    <property type="match status" value="1"/>
</dbReference>
<dbReference type="EMBL" id="JACJQY010000022">
    <property type="protein sequence ID" value="MBD2317972.1"/>
    <property type="molecule type" value="Genomic_DNA"/>
</dbReference>
<dbReference type="PANTHER" id="PTHR45339">
    <property type="entry name" value="HYBRID SIGNAL TRANSDUCTION HISTIDINE KINASE J"/>
    <property type="match status" value="1"/>
</dbReference>
<feature type="domain" description="PAS" evidence="13">
    <location>
        <begin position="804"/>
        <end position="849"/>
    </location>
</feature>
<evidence type="ECO:0000256" key="3">
    <source>
        <dbReference type="ARBA" id="ARBA00012438"/>
    </source>
</evidence>
<dbReference type="Gene3D" id="3.30.450.20">
    <property type="entry name" value="PAS domain"/>
    <property type="match status" value="4"/>
</dbReference>
<dbReference type="InterPro" id="IPR000014">
    <property type="entry name" value="PAS"/>
</dbReference>
<evidence type="ECO:0000256" key="5">
    <source>
        <dbReference type="ARBA" id="ARBA00022679"/>
    </source>
</evidence>
<evidence type="ECO:0000259" key="11">
    <source>
        <dbReference type="PROSITE" id="PS50109"/>
    </source>
</evidence>
<feature type="coiled-coil region" evidence="9">
    <location>
        <begin position="321"/>
        <end position="355"/>
    </location>
</feature>
<dbReference type="NCBIfam" id="TIGR00229">
    <property type="entry name" value="sensory_box"/>
    <property type="match status" value="2"/>
</dbReference>
<dbReference type="SUPFAM" id="SSF55874">
    <property type="entry name" value="ATPase domain of HSP90 chaperone/DNA topoisomerase II/histidine kinase"/>
    <property type="match status" value="1"/>
</dbReference>
<dbReference type="InterPro" id="IPR029016">
    <property type="entry name" value="GAF-like_dom_sf"/>
</dbReference>
<evidence type="ECO:0000256" key="2">
    <source>
        <dbReference type="ARBA" id="ARBA00006402"/>
    </source>
</evidence>
<dbReference type="InterPro" id="IPR001610">
    <property type="entry name" value="PAC"/>
</dbReference>
<name>A0ABR8CE43_9CYAN</name>
<dbReference type="Gene3D" id="1.10.287.130">
    <property type="match status" value="1"/>
</dbReference>
<comment type="similarity">
    <text evidence="2">In the N-terminal section; belongs to the phytochrome family.</text>
</comment>
<proteinExistence type="inferred from homology"/>
<evidence type="ECO:0000256" key="1">
    <source>
        <dbReference type="ARBA" id="ARBA00000085"/>
    </source>
</evidence>
<dbReference type="Gene3D" id="2.10.70.100">
    <property type="match status" value="1"/>
</dbReference>
<feature type="domain" description="PAC" evidence="14">
    <location>
        <begin position="977"/>
        <end position="1027"/>
    </location>
</feature>
<dbReference type="Pfam" id="PF02518">
    <property type="entry name" value="HATPase_c"/>
    <property type="match status" value="1"/>
</dbReference>
<keyword evidence="7" id="KW-0902">Two-component regulatory system</keyword>
<keyword evidence="9" id="KW-0175">Coiled coil</keyword>
<evidence type="ECO:0000259" key="14">
    <source>
        <dbReference type="PROSITE" id="PS50113"/>
    </source>
</evidence>
<feature type="domain" description="Phytochrome chromophore attachment site" evidence="10">
    <location>
        <begin position="625"/>
        <end position="760"/>
    </location>
</feature>
<comment type="catalytic activity">
    <reaction evidence="1">
        <text>ATP + protein L-histidine = ADP + protein N-phospho-L-histidine.</text>
        <dbReference type="EC" id="2.7.13.3"/>
    </reaction>
</comment>
<evidence type="ECO:0000313" key="15">
    <source>
        <dbReference type="EMBL" id="MBD2317972.1"/>
    </source>
</evidence>
<dbReference type="InterPro" id="IPR013655">
    <property type="entry name" value="PAS_fold_3"/>
</dbReference>